<reference evidence="5 6" key="1">
    <citation type="journal article" date="2020" name="Microorganisms">
        <title>Osmotic Adaptation and Compatible Solute Biosynthesis of Phototrophic Bacteria as Revealed from Genome Analyses.</title>
        <authorList>
            <person name="Imhoff J.F."/>
            <person name="Rahn T."/>
            <person name="Kunzel S."/>
            <person name="Keller A."/>
            <person name="Neulinger S.C."/>
        </authorList>
    </citation>
    <scope>NUCLEOTIDE SEQUENCE [LARGE SCALE GENOMIC DNA]</scope>
    <source>
        <strain evidence="5 6">DSM 21303</strain>
    </source>
</reference>
<dbReference type="NCBIfam" id="NF002018">
    <property type="entry name" value="PRK00823.1-3"/>
    <property type="match status" value="1"/>
</dbReference>
<dbReference type="EC" id="4.2.1.96" evidence="4"/>
<dbReference type="Gene3D" id="3.30.1360.20">
    <property type="entry name" value="Transcriptional coactivator/pterin dehydratase"/>
    <property type="match status" value="1"/>
</dbReference>
<keyword evidence="3 4" id="KW-0456">Lyase</keyword>
<sequence>MPVKLDPDAIASALRELNMTAATPWEADAGALSKTFRFKDFVEAFGFMTRAALIAEALDHHPDWRNVYNRVEVRLSTHDVGGVTSLDFTLASRLDTLIAPSPLPDAL</sequence>
<dbReference type="NCBIfam" id="NF002017">
    <property type="entry name" value="PRK00823.1-2"/>
    <property type="match status" value="1"/>
</dbReference>
<organism evidence="5 6">
    <name type="scientific">Thiocapsa imhoffii</name>
    <dbReference type="NCBI Taxonomy" id="382777"/>
    <lineage>
        <taxon>Bacteria</taxon>
        <taxon>Pseudomonadati</taxon>
        <taxon>Pseudomonadota</taxon>
        <taxon>Gammaproteobacteria</taxon>
        <taxon>Chromatiales</taxon>
        <taxon>Chromatiaceae</taxon>
        <taxon>Thiocapsa</taxon>
    </lineage>
</organism>
<gene>
    <name evidence="5" type="ORF">CKO25_17325</name>
</gene>
<dbReference type="GO" id="GO:0008124">
    <property type="term" value="F:4-alpha-hydroxytetrahydrobiopterin dehydratase activity"/>
    <property type="evidence" value="ECO:0007669"/>
    <property type="project" value="UniProtKB-UniRule"/>
</dbReference>
<dbReference type="Proteomes" id="UP001138802">
    <property type="component" value="Unassembled WGS sequence"/>
</dbReference>
<accession>A0A9X0WKQ9</accession>
<evidence type="ECO:0000256" key="4">
    <source>
        <dbReference type="HAMAP-Rule" id="MF_00434"/>
    </source>
</evidence>
<dbReference type="SUPFAM" id="SSF55248">
    <property type="entry name" value="PCD-like"/>
    <property type="match status" value="1"/>
</dbReference>
<dbReference type="InterPro" id="IPR001533">
    <property type="entry name" value="Pterin_deHydtase"/>
</dbReference>
<comment type="similarity">
    <text evidence="2 4">Belongs to the pterin-4-alpha-carbinolamine dehydratase family.</text>
</comment>
<dbReference type="AlphaFoldDB" id="A0A9X0WKQ9"/>
<evidence type="ECO:0000313" key="5">
    <source>
        <dbReference type="EMBL" id="MBK1646373.1"/>
    </source>
</evidence>
<dbReference type="GO" id="GO:0006729">
    <property type="term" value="P:tetrahydrobiopterin biosynthetic process"/>
    <property type="evidence" value="ECO:0007669"/>
    <property type="project" value="InterPro"/>
</dbReference>
<keyword evidence="6" id="KW-1185">Reference proteome</keyword>
<evidence type="ECO:0000313" key="6">
    <source>
        <dbReference type="Proteomes" id="UP001138802"/>
    </source>
</evidence>
<protein>
    <recommendedName>
        <fullName evidence="4">Putative pterin-4-alpha-carbinolamine dehydratase</fullName>
        <shortName evidence="4">PHS</shortName>
        <ecNumber evidence="4">4.2.1.96</ecNumber>
    </recommendedName>
    <alternativeName>
        <fullName evidence="4">4-alpha-hydroxy-tetrahydropterin dehydratase</fullName>
    </alternativeName>
    <alternativeName>
        <fullName evidence="4">Pterin carbinolamine dehydratase</fullName>
        <shortName evidence="4">PCD</shortName>
    </alternativeName>
</protein>
<dbReference type="PANTHER" id="PTHR12599">
    <property type="entry name" value="PTERIN-4-ALPHA-CARBINOLAMINE DEHYDRATASE"/>
    <property type="match status" value="1"/>
</dbReference>
<proteinExistence type="inferred from homology"/>
<evidence type="ECO:0000256" key="2">
    <source>
        <dbReference type="ARBA" id="ARBA00006472"/>
    </source>
</evidence>
<evidence type="ECO:0000256" key="3">
    <source>
        <dbReference type="ARBA" id="ARBA00023239"/>
    </source>
</evidence>
<comment type="caution">
    <text evidence="5">The sequence shown here is derived from an EMBL/GenBank/DDBJ whole genome shotgun (WGS) entry which is preliminary data.</text>
</comment>
<dbReference type="InterPro" id="IPR036428">
    <property type="entry name" value="PCD_sf"/>
</dbReference>
<dbReference type="PANTHER" id="PTHR12599:SF0">
    <property type="entry name" value="PTERIN-4-ALPHA-CARBINOLAMINE DEHYDRATASE"/>
    <property type="match status" value="1"/>
</dbReference>
<dbReference type="EMBL" id="NRSD01000024">
    <property type="protein sequence ID" value="MBK1646373.1"/>
    <property type="molecule type" value="Genomic_DNA"/>
</dbReference>
<dbReference type="Pfam" id="PF01329">
    <property type="entry name" value="Pterin_4a"/>
    <property type="match status" value="1"/>
</dbReference>
<name>A0A9X0WKQ9_9GAMM</name>
<dbReference type="CDD" id="cd00914">
    <property type="entry name" value="PCD_DCoH_subfamily_b"/>
    <property type="match status" value="1"/>
</dbReference>
<comment type="catalytic activity">
    <reaction evidence="1 4">
        <text>(4aS,6R)-4a-hydroxy-L-erythro-5,6,7,8-tetrahydrobiopterin = (6R)-L-erythro-6,7-dihydrobiopterin + H2O</text>
        <dbReference type="Rhea" id="RHEA:11920"/>
        <dbReference type="ChEBI" id="CHEBI:15377"/>
        <dbReference type="ChEBI" id="CHEBI:15642"/>
        <dbReference type="ChEBI" id="CHEBI:43120"/>
        <dbReference type="EC" id="4.2.1.96"/>
    </reaction>
</comment>
<dbReference type="HAMAP" id="MF_00434">
    <property type="entry name" value="Pterin_4_alpha"/>
    <property type="match status" value="1"/>
</dbReference>
<evidence type="ECO:0000256" key="1">
    <source>
        <dbReference type="ARBA" id="ARBA00001554"/>
    </source>
</evidence>